<dbReference type="InterPro" id="IPR001680">
    <property type="entry name" value="WD40_rpt"/>
</dbReference>
<dbReference type="GO" id="GO:0006364">
    <property type="term" value="P:rRNA processing"/>
    <property type="evidence" value="ECO:0007669"/>
    <property type="project" value="UniProtKB-KW"/>
</dbReference>
<evidence type="ECO:0000313" key="10">
    <source>
        <dbReference type="Proteomes" id="UP000070544"/>
    </source>
</evidence>
<evidence type="ECO:0000256" key="4">
    <source>
        <dbReference type="ARBA" id="ARBA00022737"/>
    </source>
</evidence>
<evidence type="ECO:0000313" key="9">
    <source>
        <dbReference type="EMBL" id="KXS11066.1"/>
    </source>
</evidence>
<reference evidence="9 10" key="1">
    <citation type="journal article" date="2015" name="Genome Biol. Evol.">
        <title>Phylogenomic analyses indicate that early fungi evolved digesting cell walls of algal ancestors of land plants.</title>
        <authorList>
            <person name="Chang Y."/>
            <person name="Wang S."/>
            <person name="Sekimoto S."/>
            <person name="Aerts A.L."/>
            <person name="Choi C."/>
            <person name="Clum A."/>
            <person name="LaButti K.M."/>
            <person name="Lindquist E.A."/>
            <person name="Yee Ngan C."/>
            <person name="Ohm R.A."/>
            <person name="Salamov A.A."/>
            <person name="Grigoriev I.V."/>
            <person name="Spatafora J.W."/>
            <person name="Berbee M.L."/>
        </authorList>
    </citation>
    <scope>NUCLEOTIDE SEQUENCE [LARGE SCALE GENOMIC DNA]</scope>
    <source>
        <strain evidence="9 10">JEL478</strain>
    </source>
</reference>
<evidence type="ECO:0000256" key="2">
    <source>
        <dbReference type="ARBA" id="ARBA00022552"/>
    </source>
</evidence>
<keyword evidence="2" id="KW-0698">rRNA processing</keyword>
<dbReference type="PANTHER" id="PTHR18359:SF0">
    <property type="entry name" value="U3 SMALL NUCLEOLAR RNA-ASSOCIATED PROTEIN 18 HOMOLOG"/>
    <property type="match status" value="1"/>
</dbReference>
<dbReference type="Pfam" id="PF00400">
    <property type="entry name" value="WD40"/>
    <property type="match status" value="1"/>
</dbReference>
<dbReference type="OMA" id="DLNRATY"/>
<protein>
    <submittedName>
        <fullName evidence="9">WD40 repeat-like protein</fullName>
    </submittedName>
</protein>
<feature type="region of interest" description="Disordered" evidence="8">
    <location>
        <begin position="1"/>
        <end position="35"/>
    </location>
</feature>
<evidence type="ECO:0000256" key="6">
    <source>
        <dbReference type="ARBA" id="ARBA00025767"/>
    </source>
</evidence>
<dbReference type="SUPFAM" id="SSF50978">
    <property type="entry name" value="WD40 repeat-like"/>
    <property type="match status" value="1"/>
</dbReference>
<organism evidence="9 10">
    <name type="scientific">Gonapodya prolifera (strain JEL478)</name>
    <name type="common">Monoblepharis prolifera</name>
    <dbReference type="NCBI Taxonomy" id="1344416"/>
    <lineage>
        <taxon>Eukaryota</taxon>
        <taxon>Fungi</taxon>
        <taxon>Fungi incertae sedis</taxon>
        <taxon>Chytridiomycota</taxon>
        <taxon>Chytridiomycota incertae sedis</taxon>
        <taxon>Monoblepharidomycetes</taxon>
        <taxon>Monoblepharidales</taxon>
        <taxon>Gonapodyaceae</taxon>
        <taxon>Gonapodya</taxon>
    </lineage>
</organism>
<dbReference type="SMART" id="SM00320">
    <property type="entry name" value="WD40"/>
    <property type="match status" value="4"/>
</dbReference>
<keyword evidence="3 7" id="KW-0853">WD repeat</keyword>
<dbReference type="STRING" id="1344416.A0A139A2Q3"/>
<dbReference type="AlphaFoldDB" id="A0A139A2Q3"/>
<dbReference type="InterPro" id="IPR036322">
    <property type="entry name" value="WD40_repeat_dom_sf"/>
</dbReference>
<dbReference type="InterPro" id="IPR019775">
    <property type="entry name" value="WD40_repeat_CS"/>
</dbReference>
<dbReference type="Proteomes" id="UP000070544">
    <property type="component" value="Unassembled WGS sequence"/>
</dbReference>
<evidence type="ECO:0000256" key="7">
    <source>
        <dbReference type="PROSITE-ProRule" id="PRU00221"/>
    </source>
</evidence>
<dbReference type="InterPro" id="IPR015943">
    <property type="entry name" value="WD40/YVTN_repeat-like_dom_sf"/>
</dbReference>
<keyword evidence="5" id="KW-0539">Nucleus</keyword>
<gene>
    <name evidence="9" type="ORF">M427DRAFT_115393</name>
</gene>
<dbReference type="GO" id="GO:0032040">
    <property type="term" value="C:small-subunit processome"/>
    <property type="evidence" value="ECO:0007669"/>
    <property type="project" value="EnsemblFungi"/>
</dbReference>
<dbReference type="PROSITE" id="PS00678">
    <property type="entry name" value="WD_REPEATS_1"/>
    <property type="match status" value="1"/>
</dbReference>
<dbReference type="InterPro" id="IPR045161">
    <property type="entry name" value="Utp18"/>
</dbReference>
<evidence type="ECO:0000256" key="5">
    <source>
        <dbReference type="ARBA" id="ARBA00023242"/>
    </source>
</evidence>
<dbReference type="Gene3D" id="2.130.10.10">
    <property type="entry name" value="YVTN repeat-like/Quinoprotein amine dehydrogenase"/>
    <property type="match status" value="1"/>
</dbReference>
<dbReference type="GO" id="GO:0034388">
    <property type="term" value="C:Pwp2p-containing subcomplex of 90S preribosome"/>
    <property type="evidence" value="ECO:0007669"/>
    <property type="project" value="TreeGrafter"/>
</dbReference>
<keyword evidence="4" id="KW-0677">Repeat</keyword>
<sequence>MDDSDSDDDNRKSSPKPTPADSHTAPLERTPVWQDPHDARLVVPIADIRRARKLRQNESEKAVDGIEYSRRLREQFERIYPRPTWAMSQPERAKLGLPTFPPPSTTRGPSASTAAAYDFDDGESAEGNIFSSSKSLIGERASRRVGALPPEILEVVRAKDGNQMQYSQTSLCSVSWHPTHPILLTASSSTPSLHLFHIDGKLNNKLQSLSFPDLHPTCARFSRDGREVLATGRRKYFYAFDVEAGKVERVAGIRGRDDDRLLDAFTVGGAEGEPMVAFLGKDGHVDLVDGRTKQWVGDLKMNGSVVAAEFSADGKRVFSIGGDGVVYVWDVGSRRCMHTFVDEGTIKPTTIAVSPNDQILATGNTMGIVNVYNLATAMSSQRPKPLKAVGNLTTSISALTFNATSEMLAISSRAKKDALRLLHVPTRTVFQNWPTAGTPLGHVTCHEFSPGGGYISIGNSKGKALLYRLGHYQSL</sequence>
<proteinExistence type="inferred from homology"/>
<dbReference type="PANTHER" id="PTHR18359">
    <property type="entry name" value="WD-REPEAT PROTEIN-RELATED"/>
    <property type="match status" value="1"/>
</dbReference>
<name>A0A139A2Q3_GONPJ</name>
<dbReference type="EMBL" id="KQ965810">
    <property type="protein sequence ID" value="KXS11066.1"/>
    <property type="molecule type" value="Genomic_DNA"/>
</dbReference>
<comment type="subcellular location">
    <subcellularLocation>
        <location evidence="1">Nucleus</location>
        <location evidence="1">Nucleolus</location>
    </subcellularLocation>
</comment>
<evidence type="ECO:0000256" key="8">
    <source>
        <dbReference type="SAM" id="MobiDB-lite"/>
    </source>
</evidence>
<dbReference type="PROSITE" id="PS50082">
    <property type="entry name" value="WD_REPEATS_2"/>
    <property type="match status" value="1"/>
</dbReference>
<evidence type="ECO:0000256" key="1">
    <source>
        <dbReference type="ARBA" id="ARBA00004604"/>
    </source>
</evidence>
<comment type="similarity">
    <text evidence="6">Belongs to the WD repeat UTP18 family.</text>
</comment>
<keyword evidence="10" id="KW-1185">Reference proteome</keyword>
<accession>A0A139A2Q3</accession>
<evidence type="ECO:0000256" key="3">
    <source>
        <dbReference type="ARBA" id="ARBA00022574"/>
    </source>
</evidence>
<feature type="repeat" description="WD" evidence="7">
    <location>
        <begin position="305"/>
        <end position="339"/>
    </location>
</feature>
<dbReference type="OrthoDB" id="1935146at2759"/>